<keyword evidence="3" id="KW-1185">Reference proteome</keyword>
<feature type="region of interest" description="Disordered" evidence="1">
    <location>
        <begin position="173"/>
        <end position="194"/>
    </location>
</feature>
<feature type="region of interest" description="Disordered" evidence="1">
    <location>
        <begin position="106"/>
        <end position="158"/>
    </location>
</feature>
<feature type="compositionally biased region" description="Polar residues" evidence="1">
    <location>
        <begin position="106"/>
        <end position="128"/>
    </location>
</feature>
<name>A0AA40BDZ3_9PEZI</name>
<dbReference type="AlphaFoldDB" id="A0AA40BDZ3"/>
<evidence type="ECO:0000256" key="1">
    <source>
        <dbReference type="SAM" id="MobiDB-lite"/>
    </source>
</evidence>
<accession>A0AA40BDZ3</accession>
<gene>
    <name evidence="2" type="ORF">B0T21DRAFT_412697</name>
</gene>
<protein>
    <submittedName>
        <fullName evidence="2">Uncharacterized protein</fullName>
    </submittedName>
</protein>
<evidence type="ECO:0000313" key="2">
    <source>
        <dbReference type="EMBL" id="KAK0732524.1"/>
    </source>
</evidence>
<dbReference type="EMBL" id="JAUKTV010000008">
    <property type="protein sequence ID" value="KAK0732524.1"/>
    <property type="molecule type" value="Genomic_DNA"/>
</dbReference>
<organism evidence="2 3">
    <name type="scientific">Apiosordaria backusii</name>
    <dbReference type="NCBI Taxonomy" id="314023"/>
    <lineage>
        <taxon>Eukaryota</taxon>
        <taxon>Fungi</taxon>
        <taxon>Dikarya</taxon>
        <taxon>Ascomycota</taxon>
        <taxon>Pezizomycotina</taxon>
        <taxon>Sordariomycetes</taxon>
        <taxon>Sordariomycetidae</taxon>
        <taxon>Sordariales</taxon>
        <taxon>Lasiosphaeriaceae</taxon>
        <taxon>Apiosordaria</taxon>
    </lineage>
</organism>
<evidence type="ECO:0000313" key="3">
    <source>
        <dbReference type="Proteomes" id="UP001172159"/>
    </source>
</evidence>
<comment type="caution">
    <text evidence="2">The sequence shown here is derived from an EMBL/GenBank/DDBJ whole genome shotgun (WGS) entry which is preliminary data.</text>
</comment>
<proteinExistence type="predicted"/>
<sequence>MSGISKLLTEIESGGGVRRHYDRESLTYKKPVTYPAAKQKAKDYHRYFYAKHPISCGGRGSKVPLIYPEYWATTSTAVEHNNNKAVAAKTHTADNLANFDPNTTSPYQSITQSTDKNAANASVTSSRPIQALKKKGHVDATPKAAAQTTKNKPSTPIPAPVTGLFPLTAQVTPMAPTSVQPKPKRKQDKLDGRGLKRARIEEQEKKQLVSLSVDNRAATIEARKRASTAQRTPTKIIAMSLDSVENIMCKRCGQEFASKEEGMANEGTCSWHSGMFSTNKFLRFPPHGEPHIEEGESKWSCCGGKTPEDPKCNTAIGHVFDSD</sequence>
<dbReference type="Proteomes" id="UP001172159">
    <property type="component" value="Unassembled WGS sequence"/>
</dbReference>
<reference evidence="2" key="1">
    <citation type="submission" date="2023-06" db="EMBL/GenBank/DDBJ databases">
        <title>Genome-scale phylogeny and comparative genomics of the fungal order Sordariales.</title>
        <authorList>
            <consortium name="Lawrence Berkeley National Laboratory"/>
            <person name="Hensen N."/>
            <person name="Bonometti L."/>
            <person name="Westerberg I."/>
            <person name="Brannstrom I.O."/>
            <person name="Guillou S."/>
            <person name="Cros-Aarteil S."/>
            <person name="Calhoun S."/>
            <person name="Haridas S."/>
            <person name="Kuo A."/>
            <person name="Mondo S."/>
            <person name="Pangilinan J."/>
            <person name="Riley R."/>
            <person name="Labutti K."/>
            <person name="Andreopoulos B."/>
            <person name="Lipzen A."/>
            <person name="Chen C."/>
            <person name="Yanf M."/>
            <person name="Daum C."/>
            <person name="Ng V."/>
            <person name="Clum A."/>
            <person name="Steindorff A."/>
            <person name="Ohm R."/>
            <person name="Martin F."/>
            <person name="Silar P."/>
            <person name="Natvig D."/>
            <person name="Lalanne C."/>
            <person name="Gautier V."/>
            <person name="Ament-Velasquez S.L."/>
            <person name="Kruys A."/>
            <person name="Hutchinson M.I."/>
            <person name="Powell A.J."/>
            <person name="Barry K."/>
            <person name="Miller A.N."/>
            <person name="Grigoriev I.V."/>
            <person name="Debuchy R."/>
            <person name="Gladieux P."/>
            <person name="Thoren M.H."/>
            <person name="Johannesson H."/>
        </authorList>
    </citation>
    <scope>NUCLEOTIDE SEQUENCE</scope>
    <source>
        <strain evidence="2">CBS 540.89</strain>
    </source>
</reference>